<evidence type="ECO:0000256" key="6">
    <source>
        <dbReference type="SAM" id="Coils"/>
    </source>
</evidence>
<dbReference type="Pfam" id="PF06081">
    <property type="entry name" value="ArAE_1"/>
    <property type="match status" value="1"/>
</dbReference>
<dbReference type="OrthoDB" id="1653617at2"/>
<evidence type="ECO:0000313" key="8">
    <source>
        <dbReference type="EMBL" id="QAY67148.1"/>
    </source>
</evidence>
<keyword evidence="2" id="KW-1003">Cell membrane</keyword>
<evidence type="ECO:0000256" key="5">
    <source>
        <dbReference type="ARBA" id="ARBA00023136"/>
    </source>
</evidence>
<evidence type="ECO:0000256" key="7">
    <source>
        <dbReference type="SAM" id="Phobius"/>
    </source>
</evidence>
<dbReference type="RefSeq" id="WP_129441465.1">
    <property type="nucleotide sequence ID" value="NZ_CP035492.1"/>
</dbReference>
<feature type="transmembrane region" description="Helical" evidence="7">
    <location>
        <begin position="123"/>
        <end position="142"/>
    </location>
</feature>
<dbReference type="GO" id="GO:0005886">
    <property type="term" value="C:plasma membrane"/>
    <property type="evidence" value="ECO:0007669"/>
    <property type="project" value="UniProtKB-SubCell"/>
</dbReference>
<evidence type="ECO:0000256" key="1">
    <source>
        <dbReference type="ARBA" id="ARBA00004651"/>
    </source>
</evidence>
<keyword evidence="4 7" id="KW-1133">Transmembrane helix</keyword>
<name>A0A4P6F9I5_9BACL</name>
<protein>
    <recommendedName>
        <fullName evidence="10">Aromatic acid exporter family protein</fullName>
    </recommendedName>
</protein>
<dbReference type="InterPro" id="IPR010343">
    <property type="entry name" value="ArAE_1"/>
</dbReference>
<dbReference type="PANTHER" id="PTHR40064">
    <property type="entry name" value="MEMBRANE PROTEIN-RELATED"/>
    <property type="match status" value="1"/>
</dbReference>
<proteinExistence type="predicted"/>
<keyword evidence="5 7" id="KW-0472">Membrane</keyword>
<dbReference type="InterPro" id="IPR052984">
    <property type="entry name" value="UPF0421"/>
</dbReference>
<keyword evidence="3 7" id="KW-0812">Transmembrane</keyword>
<evidence type="ECO:0008006" key="10">
    <source>
        <dbReference type="Google" id="ProtNLM"/>
    </source>
</evidence>
<evidence type="ECO:0000256" key="3">
    <source>
        <dbReference type="ARBA" id="ARBA00022692"/>
    </source>
</evidence>
<evidence type="ECO:0000313" key="9">
    <source>
        <dbReference type="Proteomes" id="UP000293568"/>
    </source>
</evidence>
<keyword evidence="6" id="KW-0175">Coiled coil</keyword>
<evidence type="ECO:0000256" key="4">
    <source>
        <dbReference type="ARBA" id="ARBA00022989"/>
    </source>
</evidence>
<dbReference type="KEGG" id="pprt:ET464_12820"/>
<sequence>MTIGARVLKTGMAVALSIFLSEWFNFPSPIITAVAAIGTIQPSIYRSWQQVWDQLQTNVIGAILALAAVRLFGISPVSVGLVCILVILLSIRLKMESTISVTLVTVVAVMEANSQGIEFALQRFLMVLTGIGAAFVVNVAVFPPRPRRQFAEQARAAFAQLSLLLRTAISNEMKEQVYRQEKEKLHQTLRKLEDRFKLFEEERKLLPQTKLSQARQLLVSKQTIKTLQKGTDLLEMVEEHYFASKGAGEWAERFDRRIEELTKYHEHILLKWDRKMKPGVPGMSEEDSLITDVAGYFMEDPEAHRRLVFVASSMFEYAYHLRRLDKVIDYALSRLDETGHKAEETGGLSE</sequence>
<feature type="coiled-coil region" evidence="6">
    <location>
        <begin position="175"/>
        <end position="202"/>
    </location>
</feature>
<keyword evidence="9" id="KW-1185">Reference proteome</keyword>
<reference evidence="8 9" key="1">
    <citation type="submission" date="2019-01" db="EMBL/GenBank/DDBJ databases">
        <title>Genome sequencing of strain FW100M-2.</title>
        <authorList>
            <person name="Heo J."/>
            <person name="Kim S.-J."/>
            <person name="Kim J.-S."/>
            <person name="Hong S.-B."/>
            <person name="Kwon S.-W."/>
        </authorList>
    </citation>
    <scope>NUCLEOTIDE SEQUENCE [LARGE SCALE GENOMIC DNA]</scope>
    <source>
        <strain evidence="8 9">FW100M-2</strain>
    </source>
</reference>
<accession>A0A4P6F9I5</accession>
<organism evidence="8 9">
    <name type="scientific">Paenibacillus protaetiae</name>
    <dbReference type="NCBI Taxonomy" id="2509456"/>
    <lineage>
        <taxon>Bacteria</taxon>
        <taxon>Bacillati</taxon>
        <taxon>Bacillota</taxon>
        <taxon>Bacilli</taxon>
        <taxon>Bacillales</taxon>
        <taxon>Paenibacillaceae</taxon>
        <taxon>Paenibacillus</taxon>
    </lineage>
</organism>
<gene>
    <name evidence="8" type="ORF">ET464_12820</name>
</gene>
<feature type="transmembrane region" description="Helical" evidence="7">
    <location>
        <begin position="12"/>
        <end position="40"/>
    </location>
</feature>
<dbReference type="AlphaFoldDB" id="A0A4P6F9I5"/>
<feature type="transmembrane region" description="Helical" evidence="7">
    <location>
        <begin position="60"/>
        <end position="91"/>
    </location>
</feature>
<comment type="subcellular location">
    <subcellularLocation>
        <location evidence="1">Cell membrane</location>
        <topology evidence="1">Multi-pass membrane protein</topology>
    </subcellularLocation>
</comment>
<dbReference type="PANTHER" id="PTHR40064:SF1">
    <property type="entry name" value="MEMBRANE PROTEIN"/>
    <property type="match status" value="1"/>
</dbReference>
<evidence type="ECO:0000256" key="2">
    <source>
        <dbReference type="ARBA" id="ARBA00022475"/>
    </source>
</evidence>
<dbReference type="Proteomes" id="UP000293568">
    <property type="component" value="Chromosome"/>
</dbReference>
<dbReference type="EMBL" id="CP035492">
    <property type="protein sequence ID" value="QAY67148.1"/>
    <property type="molecule type" value="Genomic_DNA"/>
</dbReference>